<evidence type="ECO:0008006" key="16">
    <source>
        <dbReference type="Google" id="ProtNLM"/>
    </source>
</evidence>
<evidence type="ECO:0000313" key="15">
    <source>
        <dbReference type="Proteomes" id="UP001150907"/>
    </source>
</evidence>
<feature type="active site" description="Charge relay system" evidence="8 9">
    <location>
        <position position="204"/>
    </location>
</feature>
<accession>A0A9W8BHJ8</accession>
<feature type="active site" description="Charge relay system" evidence="8 9">
    <location>
        <position position="517"/>
    </location>
</feature>
<dbReference type="Gene3D" id="3.40.50.200">
    <property type="entry name" value="Peptidase S8/S53 domain"/>
    <property type="match status" value="1"/>
</dbReference>
<dbReference type="GO" id="GO:0005615">
    <property type="term" value="C:extracellular space"/>
    <property type="evidence" value="ECO:0007669"/>
    <property type="project" value="TreeGrafter"/>
</dbReference>
<evidence type="ECO:0000256" key="1">
    <source>
        <dbReference type="ARBA" id="ARBA00011073"/>
    </source>
</evidence>
<evidence type="ECO:0000256" key="9">
    <source>
        <dbReference type="PROSITE-ProRule" id="PRU01240"/>
    </source>
</evidence>
<feature type="active site" description="Charge relay system" evidence="8 9">
    <location>
        <position position="151"/>
    </location>
</feature>
<dbReference type="PANTHER" id="PTHR43806:SF66">
    <property type="entry name" value="SERIN ENDOPEPTIDASE"/>
    <property type="match status" value="1"/>
</dbReference>
<dbReference type="InterPro" id="IPR000209">
    <property type="entry name" value="Peptidase_S8/S53_dom"/>
</dbReference>
<dbReference type="PROSITE" id="PS00138">
    <property type="entry name" value="SUBTILASE_SER"/>
    <property type="match status" value="1"/>
</dbReference>
<keyword evidence="4 9" id="KW-0645">Protease</keyword>
<dbReference type="PRINTS" id="PR00723">
    <property type="entry name" value="SUBTILISIN"/>
</dbReference>
<dbReference type="InterPro" id="IPR003137">
    <property type="entry name" value="PA_domain"/>
</dbReference>
<dbReference type="Pfam" id="PF02225">
    <property type="entry name" value="PA"/>
    <property type="match status" value="1"/>
</dbReference>
<evidence type="ECO:0000256" key="3">
    <source>
        <dbReference type="ARBA" id="ARBA00022525"/>
    </source>
</evidence>
<feature type="domain" description="Peptidase S8/S53" evidence="12">
    <location>
        <begin position="142"/>
        <end position="555"/>
    </location>
</feature>
<dbReference type="InterPro" id="IPR023827">
    <property type="entry name" value="Peptidase_S8_Asp-AS"/>
</dbReference>
<dbReference type="Gene3D" id="3.50.30.30">
    <property type="match status" value="1"/>
</dbReference>
<dbReference type="PROSITE" id="PS00136">
    <property type="entry name" value="SUBTILASE_ASP"/>
    <property type="match status" value="1"/>
</dbReference>
<dbReference type="InterPro" id="IPR046450">
    <property type="entry name" value="PA_dom_sf"/>
</dbReference>
<dbReference type="InterPro" id="IPR036852">
    <property type="entry name" value="Peptidase_S8/S53_dom_sf"/>
</dbReference>
<reference evidence="14" key="1">
    <citation type="submission" date="2022-07" db="EMBL/GenBank/DDBJ databases">
        <title>Phylogenomic reconstructions and comparative analyses of Kickxellomycotina fungi.</title>
        <authorList>
            <person name="Reynolds N.K."/>
            <person name="Stajich J.E."/>
            <person name="Barry K."/>
            <person name="Grigoriev I.V."/>
            <person name="Crous P."/>
            <person name="Smith M.E."/>
        </authorList>
    </citation>
    <scope>NUCLEOTIDE SEQUENCE</scope>
    <source>
        <strain evidence="14">IMI 214461</strain>
    </source>
</reference>
<comment type="caution">
    <text evidence="14">The sequence shown here is derived from an EMBL/GenBank/DDBJ whole genome shotgun (WGS) entry which is preliminary data.</text>
</comment>
<keyword evidence="2" id="KW-0134">Cell wall</keyword>
<evidence type="ECO:0000259" key="12">
    <source>
        <dbReference type="Pfam" id="PF00082"/>
    </source>
</evidence>
<evidence type="ECO:0000256" key="6">
    <source>
        <dbReference type="ARBA" id="ARBA00022801"/>
    </source>
</evidence>
<dbReference type="AlphaFoldDB" id="A0A9W8BHJ8"/>
<keyword evidence="15" id="KW-1185">Reference proteome</keyword>
<name>A0A9W8BHJ8_9FUNG</name>
<organism evidence="14 15">
    <name type="scientific">Coemansia thaxteri</name>
    <dbReference type="NCBI Taxonomy" id="2663907"/>
    <lineage>
        <taxon>Eukaryota</taxon>
        <taxon>Fungi</taxon>
        <taxon>Fungi incertae sedis</taxon>
        <taxon>Zoopagomycota</taxon>
        <taxon>Kickxellomycotina</taxon>
        <taxon>Kickxellomycetes</taxon>
        <taxon>Kickxellales</taxon>
        <taxon>Kickxellaceae</taxon>
        <taxon>Coemansia</taxon>
    </lineage>
</organism>
<evidence type="ECO:0000256" key="8">
    <source>
        <dbReference type="PIRSR" id="PIRSR615500-1"/>
    </source>
</evidence>
<dbReference type="GO" id="GO:0006508">
    <property type="term" value="P:proteolysis"/>
    <property type="evidence" value="ECO:0007669"/>
    <property type="project" value="UniProtKB-KW"/>
</dbReference>
<evidence type="ECO:0000256" key="2">
    <source>
        <dbReference type="ARBA" id="ARBA00022512"/>
    </source>
</evidence>
<dbReference type="Pfam" id="PF00082">
    <property type="entry name" value="Peptidase_S8"/>
    <property type="match status" value="1"/>
</dbReference>
<keyword evidence="7 9" id="KW-0720">Serine protease</keyword>
<dbReference type="GO" id="GO:0004252">
    <property type="term" value="F:serine-type endopeptidase activity"/>
    <property type="evidence" value="ECO:0007669"/>
    <property type="project" value="UniProtKB-UniRule"/>
</dbReference>
<evidence type="ECO:0000256" key="7">
    <source>
        <dbReference type="ARBA" id="ARBA00022825"/>
    </source>
</evidence>
<dbReference type="EMBL" id="JANBQF010000031">
    <property type="protein sequence ID" value="KAJ2007279.1"/>
    <property type="molecule type" value="Genomic_DNA"/>
</dbReference>
<evidence type="ECO:0000256" key="4">
    <source>
        <dbReference type="ARBA" id="ARBA00022670"/>
    </source>
</evidence>
<dbReference type="InterPro" id="IPR023828">
    <property type="entry name" value="Peptidase_S8_Ser-AS"/>
</dbReference>
<dbReference type="InterPro" id="IPR022398">
    <property type="entry name" value="Peptidase_S8_His-AS"/>
</dbReference>
<feature type="chain" id="PRO_5040868744" description="Subtilisin-like protein" evidence="11">
    <location>
        <begin position="20"/>
        <end position="866"/>
    </location>
</feature>
<evidence type="ECO:0000313" key="14">
    <source>
        <dbReference type="EMBL" id="KAJ2007279.1"/>
    </source>
</evidence>
<evidence type="ECO:0000256" key="10">
    <source>
        <dbReference type="RuleBase" id="RU003355"/>
    </source>
</evidence>
<evidence type="ECO:0000256" key="5">
    <source>
        <dbReference type="ARBA" id="ARBA00022729"/>
    </source>
</evidence>
<comment type="similarity">
    <text evidence="1 9 10">Belongs to the peptidase S8 family.</text>
</comment>
<proteinExistence type="inferred from homology"/>
<dbReference type="PROSITE" id="PS00137">
    <property type="entry name" value="SUBTILASE_HIS"/>
    <property type="match status" value="1"/>
</dbReference>
<evidence type="ECO:0000259" key="13">
    <source>
        <dbReference type="Pfam" id="PF02225"/>
    </source>
</evidence>
<dbReference type="PROSITE" id="PS51892">
    <property type="entry name" value="SUBTILASE"/>
    <property type="match status" value="1"/>
</dbReference>
<keyword evidence="3" id="KW-0964">Secreted</keyword>
<sequence length="866" mass="90200">MILSSGLALIAVCLGTVGAQSVSLESKVVSYPPYVPVKQGAYIIELEDGSTAPSFSAFTESFKSIPNVSVSGQFDTLFNGCSVSAGSHVSAAQLARVAGVKRVWPVRYHTLPFRKSTVNITYPYLHHKTGVDRALQDLGLTGRGIKVGIVDSGVDYNHAELGNCWKTKDCPWQYGADFIGDKYDPSSLHPIVQPNPTPMDCDGHGTHVSGILAAQGPSVRGVAPGATYGMYRVFSCPINGKVSSSDEIILQGVEAAFKDGHDVISLSLGGGSWPEDPLSVACSKLAKQGVVVVAANGNDGANGLYTAGSPAVGHGVISVGSVDNWNITGSIAVISTPNGARSALMSTPGAESHPFVFGSDMPLLAPVDAAGSNTGCANFTTSLSGKVALIKRGICTFTQKAQNAQKAGAIGVIVYNNVAGMLSPSVDDSVTIPVVIIGQDDGQFAADGIAAGNSTVRAQKGEVGTFPATTGGQMSSFSSFGPSPELDIEPLVSAPGGNIWSTYPLKLGGYASLSGTSMATPYISGTVALLMQARPGLNVDEVRQILSNTAKPLADAVSGKLIHPYWSGSGLVNIYDAVMARAIASPSALSINTTDWSQAQALTRTITIRNTDNSKGVFVSLEGKAADSLSMYGTNGSLTAVPRIWPPSTAGTSPTMLPRVSTTSPYTYVPAGQSKDVLVFIIPPYGLKESERWFYGGFINLTLSWDRETAKSSLAVPFAGYNGNYRTVDVLSSPSTGLPALTDANQVVISDVSGLVVSGNSTALLLYTLDLPSRVIAATLVSSNGTTAGYLPFGYNEYTARNLPSGGNPLSGATITNIVFTDKEASQAVKVPAGRYRVQLAALRPLGDPNNSRDYQKWSSDLFSIA</sequence>
<dbReference type="InterPro" id="IPR015500">
    <property type="entry name" value="Peptidase_S8_subtilisin-rel"/>
</dbReference>
<keyword evidence="6 9" id="KW-0378">Hydrolase</keyword>
<protein>
    <recommendedName>
        <fullName evidence="16">Subtilisin-like protein</fullName>
    </recommendedName>
</protein>
<dbReference type="SUPFAM" id="SSF52743">
    <property type="entry name" value="Subtilisin-like"/>
    <property type="match status" value="1"/>
</dbReference>
<feature type="signal peptide" evidence="11">
    <location>
        <begin position="1"/>
        <end position="19"/>
    </location>
</feature>
<dbReference type="PANTHER" id="PTHR43806">
    <property type="entry name" value="PEPTIDASE S8"/>
    <property type="match status" value="1"/>
</dbReference>
<gene>
    <name evidence="14" type="ORF">H4R26_000872</name>
</gene>
<keyword evidence="5 11" id="KW-0732">Signal</keyword>
<evidence type="ECO:0000256" key="11">
    <source>
        <dbReference type="SAM" id="SignalP"/>
    </source>
</evidence>
<feature type="domain" description="PA" evidence="13">
    <location>
        <begin position="369"/>
        <end position="443"/>
    </location>
</feature>
<dbReference type="Proteomes" id="UP001150907">
    <property type="component" value="Unassembled WGS sequence"/>
</dbReference>
<dbReference type="OrthoDB" id="10256524at2759"/>
<dbReference type="SUPFAM" id="SSF52025">
    <property type="entry name" value="PA domain"/>
    <property type="match status" value="1"/>
</dbReference>
<dbReference type="InterPro" id="IPR050131">
    <property type="entry name" value="Peptidase_S8_subtilisin-like"/>
</dbReference>